<dbReference type="Proteomes" id="UP000250235">
    <property type="component" value="Unassembled WGS sequence"/>
</dbReference>
<evidence type="ECO:0000256" key="2">
    <source>
        <dbReference type="ARBA" id="ARBA00022491"/>
    </source>
</evidence>
<evidence type="ECO:0000313" key="8">
    <source>
        <dbReference type="EMBL" id="KZT76682.1"/>
    </source>
</evidence>
<keyword evidence="10" id="KW-1185">Reference proteome</keyword>
<evidence type="ECO:0000313" key="9">
    <source>
        <dbReference type="EMBL" id="KZV14907.1"/>
    </source>
</evidence>
<evidence type="ECO:0000313" key="10">
    <source>
        <dbReference type="Proteomes" id="UP000250235"/>
    </source>
</evidence>
<dbReference type="OrthoDB" id="690912at2759"/>
<dbReference type="GO" id="GO:0005634">
    <property type="term" value="C:nucleus"/>
    <property type="evidence" value="ECO:0007669"/>
    <property type="project" value="UniProtKB-SubCell"/>
</dbReference>
<reference evidence="9 10" key="1">
    <citation type="journal article" date="2015" name="Proc. Natl. Acad. Sci. U.S.A.">
        <title>The resurrection genome of Boea hygrometrica: A blueprint for survival of dehydration.</title>
        <authorList>
            <person name="Xiao L."/>
            <person name="Yang G."/>
            <person name="Zhang L."/>
            <person name="Yang X."/>
            <person name="Zhao S."/>
            <person name="Ji Z."/>
            <person name="Zhou Q."/>
            <person name="Hu M."/>
            <person name="Wang Y."/>
            <person name="Chen M."/>
            <person name="Xu Y."/>
            <person name="Jin H."/>
            <person name="Xiao X."/>
            <person name="Hu G."/>
            <person name="Bao F."/>
            <person name="Hu Y."/>
            <person name="Wan P."/>
            <person name="Li L."/>
            <person name="Deng X."/>
            <person name="Kuang T."/>
            <person name="Xiang C."/>
            <person name="Zhu J.K."/>
            <person name="Oliver M.J."/>
            <person name="He Y."/>
        </authorList>
    </citation>
    <scope>NUCLEOTIDE SEQUENCE [LARGE SCALE GENOMIC DNA]</scope>
    <source>
        <strain evidence="10">cv. XS01</strain>
    </source>
</reference>
<gene>
    <name evidence="9" type="ORF">F511_40484</name>
    <name evidence="8" type="ORF">F511_46294</name>
</gene>
<dbReference type="GO" id="GO:0045892">
    <property type="term" value="P:negative regulation of DNA-templated transcription"/>
    <property type="evidence" value="ECO:0007669"/>
    <property type="project" value="UniProtKB-UniRule"/>
</dbReference>
<sequence length="191" mass="21576">MSSNILWKSFKLCCSKFKCLPTVKFEDENIYHQKSLTTSSTPTSTVEELFSSSSAADSDSDTDCIPSFATVFASNRFFFSTPGSSNSIFEQMKVEVPSTLIISGGVAVQKYSPDPYADFHRSMQEMIEAHQVISWEFLHELLCCYLTLNPKHTHKFIVDAFADVIFSLDAPSETRRKSRYRRRCTVPPPVA</sequence>
<name>A0A2Z7A0C9_9LAMI</name>
<dbReference type="PROSITE" id="PS51754">
    <property type="entry name" value="OVATE"/>
    <property type="match status" value="1"/>
</dbReference>
<dbReference type="EMBL" id="KV020166">
    <property type="protein sequence ID" value="KZV14907.1"/>
    <property type="molecule type" value="Genomic_DNA"/>
</dbReference>
<comment type="function">
    <text evidence="6">Transcriptional repressor that regulates multiple aspects of plant growth and development.</text>
</comment>
<dbReference type="EMBL" id="KV101770">
    <property type="protein sequence ID" value="KZT76682.1"/>
    <property type="molecule type" value="Genomic_DNA"/>
</dbReference>
<evidence type="ECO:0000256" key="1">
    <source>
        <dbReference type="ARBA" id="ARBA00004123"/>
    </source>
</evidence>
<dbReference type="PANTHER" id="PTHR33057:SF175">
    <property type="entry name" value="TRANSCRIPTION REPRESSOR OFP12"/>
    <property type="match status" value="1"/>
</dbReference>
<evidence type="ECO:0000256" key="3">
    <source>
        <dbReference type="ARBA" id="ARBA00023015"/>
    </source>
</evidence>
<evidence type="ECO:0000256" key="5">
    <source>
        <dbReference type="ARBA" id="ARBA00023242"/>
    </source>
</evidence>
<dbReference type="InterPro" id="IPR038933">
    <property type="entry name" value="Ovate"/>
</dbReference>
<dbReference type="AlphaFoldDB" id="A0A2Z7A0C9"/>
<keyword evidence="2 6" id="KW-0678">Repressor</keyword>
<dbReference type="PANTHER" id="PTHR33057">
    <property type="entry name" value="TRANSCRIPTION REPRESSOR OFP7-RELATED"/>
    <property type="match status" value="1"/>
</dbReference>
<organism evidence="9 10">
    <name type="scientific">Dorcoceras hygrometricum</name>
    <dbReference type="NCBI Taxonomy" id="472368"/>
    <lineage>
        <taxon>Eukaryota</taxon>
        <taxon>Viridiplantae</taxon>
        <taxon>Streptophyta</taxon>
        <taxon>Embryophyta</taxon>
        <taxon>Tracheophyta</taxon>
        <taxon>Spermatophyta</taxon>
        <taxon>Magnoliopsida</taxon>
        <taxon>eudicotyledons</taxon>
        <taxon>Gunneridae</taxon>
        <taxon>Pentapetalae</taxon>
        <taxon>asterids</taxon>
        <taxon>lamiids</taxon>
        <taxon>Lamiales</taxon>
        <taxon>Gesneriaceae</taxon>
        <taxon>Didymocarpoideae</taxon>
        <taxon>Trichosporeae</taxon>
        <taxon>Loxocarpinae</taxon>
        <taxon>Dorcoceras</taxon>
    </lineage>
</organism>
<dbReference type="InterPro" id="IPR006458">
    <property type="entry name" value="Ovate_C"/>
</dbReference>
<proteinExistence type="predicted"/>
<protein>
    <recommendedName>
        <fullName evidence="6">Transcription repressor</fullName>
    </recommendedName>
    <alternativeName>
        <fullName evidence="6">Ovate family protein</fullName>
    </alternativeName>
</protein>
<accession>A0A2Z7A0C9</accession>
<comment type="subcellular location">
    <subcellularLocation>
        <location evidence="1 6">Nucleus</location>
    </subcellularLocation>
</comment>
<keyword evidence="4 6" id="KW-0804">Transcription</keyword>
<keyword evidence="3 6" id="KW-0805">Transcription regulation</keyword>
<evidence type="ECO:0000256" key="4">
    <source>
        <dbReference type="ARBA" id="ARBA00023163"/>
    </source>
</evidence>
<evidence type="ECO:0000256" key="6">
    <source>
        <dbReference type="RuleBase" id="RU367028"/>
    </source>
</evidence>
<reference evidence="9" key="2">
    <citation type="submission" date="2016-02" db="EMBL/GenBank/DDBJ databases">
        <authorList>
            <person name="Alioto T."/>
            <person name="Alioto T."/>
        </authorList>
    </citation>
    <scope>NUCLEOTIDE SEQUENCE</scope>
</reference>
<evidence type="ECO:0000259" key="7">
    <source>
        <dbReference type="PROSITE" id="PS51754"/>
    </source>
</evidence>
<dbReference type="Pfam" id="PF04844">
    <property type="entry name" value="Ovate"/>
    <property type="match status" value="1"/>
</dbReference>
<feature type="domain" description="OVATE" evidence="7">
    <location>
        <begin position="108"/>
        <end position="167"/>
    </location>
</feature>
<keyword evidence="5 6" id="KW-0539">Nucleus</keyword>
<dbReference type="NCBIfam" id="TIGR01568">
    <property type="entry name" value="A_thal_3678"/>
    <property type="match status" value="1"/>
</dbReference>